<evidence type="ECO:0000313" key="2">
    <source>
        <dbReference type="Proteomes" id="UP000054485"/>
    </source>
</evidence>
<reference evidence="1 2" key="1">
    <citation type="submission" date="2014-04" db="EMBL/GenBank/DDBJ databases">
        <authorList>
            <consortium name="DOE Joint Genome Institute"/>
            <person name="Kuo A."/>
            <person name="Ruytinx J."/>
            <person name="Rineau F."/>
            <person name="Colpaert J."/>
            <person name="Kohler A."/>
            <person name="Nagy L.G."/>
            <person name="Floudas D."/>
            <person name="Copeland A."/>
            <person name="Barry K.W."/>
            <person name="Cichocki N."/>
            <person name="Veneault-Fourrey C."/>
            <person name="LaButti K."/>
            <person name="Lindquist E.A."/>
            <person name="Lipzen A."/>
            <person name="Lundell T."/>
            <person name="Morin E."/>
            <person name="Murat C."/>
            <person name="Sun H."/>
            <person name="Tunlid A."/>
            <person name="Henrissat B."/>
            <person name="Grigoriev I.V."/>
            <person name="Hibbett D.S."/>
            <person name="Martin F."/>
            <person name="Nordberg H.P."/>
            <person name="Cantor M.N."/>
            <person name="Hua S.X."/>
        </authorList>
    </citation>
    <scope>NUCLEOTIDE SEQUENCE [LARGE SCALE GENOMIC DNA]</scope>
    <source>
        <strain evidence="1 2">UH-Slu-Lm8-n1</strain>
    </source>
</reference>
<dbReference type="AlphaFoldDB" id="A0A0D0A109"/>
<reference evidence="2" key="2">
    <citation type="submission" date="2015-01" db="EMBL/GenBank/DDBJ databases">
        <title>Evolutionary Origins and Diversification of the Mycorrhizal Mutualists.</title>
        <authorList>
            <consortium name="DOE Joint Genome Institute"/>
            <consortium name="Mycorrhizal Genomics Consortium"/>
            <person name="Kohler A."/>
            <person name="Kuo A."/>
            <person name="Nagy L.G."/>
            <person name="Floudas D."/>
            <person name="Copeland A."/>
            <person name="Barry K.W."/>
            <person name="Cichocki N."/>
            <person name="Veneault-Fourrey C."/>
            <person name="LaButti K."/>
            <person name="Lindquist E.A."/>
            <person name="Lipzen A."/>
            <person name="Lundell T."/>
            <person name="Morin E."/>
            <person name="Murat C."/>
            <person name="Riley R."/>
            <person name="Ohm R."/>
            <person name="Sun H."/>
            <person name="Tunlid A."/>
            <person name="Henrissat B."/>
            <person name="Grigoriev I.V."/>
            <person name="Hibbett D.S."/>
            <person name="Martin F."/>
        </authorList>
    </citation>
    <scope>NUCLEOTIDE SEQUENCE [LARGE SCALE GENOMIC DNA]</scope>
    <source>
        <strain evidence="2">UH-Slu-Lm8-n1</strain>
    </source>
</reference>
<proteinExistence type="predicted"/>
<organism evidence="1 2">
    <name type="scientific">Suillus luteus UH-Slu-Lm8-n1</name>
    <dbReference type="NCBI Taxonomy" id="930992"/>
    <lineage>
        <taxon>Eukaryota</taxon>
        <taxon>Fungi</taxon>
        <taxon>Dikarya</taxon>
        <taxon>Basidiomycota</taxon>
        <taxon>Agaricomycotina</taxon>
        <taxon>Agaricomycetes</taxon>
        <taxon>Agaricomycetidae</taxon>
        <taxon>Boletales</taxon>
        <taxon>Suillineae</taxon>
        <taxon>Suillaceae</taxon>
        <taxon>Suillus</taxon>
    </lineage>
</organism>
<protein>
    <submittedName>
        <fullName evidence="1">Uncharacterized protein</fullName>
    </submittedName>
</protein>
<dbReference type="InParanoid" id="A0A0D0A109"/>
<sequence>MEWKTLTKVLESRIKSFQRFPEPPESELTLTSSSTPNKILDGGLPFSHASFLHNPLSQNIQKKTVVLS</sequence>
<evidence type="ECO:0000313" key="1">
    <source>
        <dbReference type="EMBL" id="KIK43585.1"/>
    </source>
</evidence>
<dbReference type="EMBL" id="KN835209">
    <property type="protein sequence ID" value="KIK43585.1"/>
    <property type="molecule type" value="Genomic_DNA"/>
</dbReference>
<gene>
    <name evidence="1" type="ORF">CY34DRAFT_803673</name>
</gene>
<keyword evidence="2" id="KW-1185">Reference proteome</keyword>
<name>A0A0D0A109_9AGAM</name>
<dbReference type="HOGENOM" id="CLU_2795668_0_0_1"/>
<dbReference type="Proteomes" id="UP000054485">
    <property type="component" value="Unassembled WGS sequence"/>
</dbReference>
<accession>A0A0D0A109</accession>